<evidence type="ECO:0000256" key="1">
    <source>
        <dbReference type="SAM" id="MobiDB-lite"/>
    </source>
</evidence>
<dbReference type="Proteomes" id="UP000236291">
    <property type="component" value="Unassembled WGS sequence"/>
</dbReference>
<sequence length="105" mass="12972">MRSDQRKETYSRAHQGFQNQNQDHRDRKKQHEMQVYRKRKMRCKRIYERCRRKRELREESMQWRYMELLDSSKFIASASDCELPRREESVRSNMDMVVVVVVVDG</sequence>
<evidence type="ECO:0000313" key="2">
    <source>
        <dbReference type="EMBL" id="PNX60878.1"/>
    </source>
</evidence>
<dbReference type="AlphaFoldDB" id="A0A2K3K3M6"/>
<name>A0A2K3K3M6_TRIPR</name>
<evidence type="ECO:0000313" key="3">
    <source>
        <dbReference type="Proteomes" id="UP000236291"/>
    </source>
</evidence>
<dbReference type="EMBL" id="ASHM01083856">
    <property type="protein sequence ID" value="PNX60878.1"/>
    <property type="molecule type" value="Genomic_DNA"/>
</dbReference>
<feature type="region of interest" description="Disordered" evidence="1">
    <location>
        <begin position="1"/>
        <end position="35"/>
    </location>
</feature>
<comment type="caution">
    <text evidence="2">The sequence shown here is derived from an EMBL/GenBank/DDBJ whole genome shotgun (WGS) entry which is preliminary data.</text>
</comment>
<gene>
    <name evidence="2" type="ORF">L195_g052162</name>
</gene>
<accession>A0A2K3K3M6</accession>
<feature type="non-terminal residue" evidence="2">
    <location>
        <position position="105"/>
    </location>
</feature>
<feature type="compositionally biased region" description="Basic and acidic residues" evidence="1">
    <location>
        <begin position="1"/>
        <end position="11"/>
    </location>
</feature>
<proteinExistence type="predicted"/>
<reference evidence="2 3" key="2">
    <citation type="journal article" date="2017" name="Front. Plant Sci.">
        <title>Gene Classification and Mining of Molecular Markers Useful in Red Clover (Trifolium pratense) Breeding.</title>
        <authorList>
            <person name="Istvanek J."/>
            <person name="Dluhosova J."/>
            <person name="Dluhos P."/>
            <person name="Patkova L."/>
            <person name="Nedelnik J."/>
            <person name="Repkova J."/>
        </authorList>
    </citation>
    <scope>NUCLEOTIDE SEQUENCE [LARGE SCALE GENOMIC DNA]</scope>
    <source>
        <strain evidence="3">cv. Tatra</strain>
        <tissue evidence="2">Young leaves</tissue>
    </source>
</reference>
<protein>
    <submittedName>
        <fullName evidence="2">Uncharacterized protein</fullName>
    </submittedName>
</protein>
<reference evidence="2 3" key="1">
    <citation type="journal article" date="2014" name="Am. J. Bot.">
        <title>Genome assembly and annotation for red clover (Trifolium pratense; Fabaceae).</title>
        <authorList>
            <person name="Istvanek J."/>
            <person name="Jaros M."/>
            <person name="Krenek A."/>
            <person name="Repkova J."/>
        </authorList>
    </citation>
    <scope>NUCLEOTIDE SEQUENCE [LARGE SCALE GENOMIC DNA]</scope>
    <source>
        <strain evidence="3">cv. Tatra</strain>
        <tissue evidence="2">Young leaves</tissue>
    </source>
</reference>
<feature type="compositionally biased region" description="Basic and acidic residues" evidence="1">
    <location>
        <begin position="22"/>
        <end position="35"/>
    </location>
</feature>
<organism evidence="2 3">
    <name type="scientific">Trifolium pratense</name>
    <name type="common">Red clover</name>
    <dbReference type="NCBI Taxonomy" id="57577"/>
    <lineage>
        <taxon>Eukaryota</taxon>
        <taxon>Viridiplantae</taxon>
        <taxon>Streptophyta</taxon>
        <taxon>Embryophyta</taxon>
        <taxon>Tracheophyta</taxon>
        <taxon>Spermatophyta</taxon>
        <taxon>Magnoliopsida</taxon>
        <taxon>eudicotyledons</taxon>
        <taxon>Gunneridae</taxon>
        <taxon>Pentapetalae</taxon>
        <taxon>rosids</taxon>
        <taxon>fabids</taxon>
        <taxon>Fabales</taxon>
        <taxon>Fabaceae</taxon>
        <taxon>Papilionoideae</taxon>
        <taxon>50 kb inversion clade</taxon>
        <taxon>NPAAA clade</taxon>
        <taxon>Hologalegina</taxon>
        <taxon>IRL clade</taxon>
        <taxon>Trifolieae</taxon>
        <taxon>Trifolium</taxon>
    </lineage>
</organism>